<organism evidence="1 2">
    <name type="scientific">Lupinus albus</name>
    <name type="common">White lupine</name>
    <name type="synonym">Lupinus termis</name>
    <dbReference type="NCBI Taxonomy" id="3870"/>
    <lineage>
        <taxon>Eukaryota</taxon>
        <taxon>Viridiplantae</taxon>
        <taxon>Streptophyta</taxon>
        <taxon>Embryophyta</taxon>
        <taxon>Tracheophyta</taxon>
        <taxon>Spermatophyta</taxon>
        <taxon>Magnoliopsida</taxon>
        <taxon>eudicotyledons</taxon>
        <taxon>Gunneridae</taxon>
        <taxon>Pentapetalae</taxon>
        <taxon>rosids</taxon>
        <taxon>fabids</taxon>
        <taxon>Fabales</taxon>
        <taxon>Fabaceae</taxon>
        <taxon>Papilionoideae</taxon>
        <taxon>50 kb inversion clade</taxon>
        <taxon>genistoids sensu lato</taxon>
        <taxon>core genistoids</taxon>
        <taxon>Genisteae</taxon>
        <taxon>Lupinus</taxon>
    </lineage>
</organism>
<protein>
    <submittedName>
        <fullName evidence="1">Uncharacterized protein</fullName>
    </submittedName>
</protein>
<sequence>MGGIRSLWKCRNYIIFNNKRMGVEELLDEVKFKSWFWIKSKFKGATMSWFQWFSNPILCLYCYY</sequence>
<comment type="caution">
    <text evidence="1">The sequence shown here is derived from an EMBL/GenBank/DDBJ whole genome shotgun (WGS) entry which is preliminary data.</text>
</comment>
<evidence type="ECO:0000313" key="2">
    <source>
        <dbReference type="Proteomes" id="UP000447434"/>
    </source>
</evidence>
<evidence type="ECO:0000313" key="1">
    <source>
        <dbReference type="EMBL" id="KAE9616410.1"/>
    </source>
</evidence>
<name>A0A6A4QRB3_LUPAL</name>
<gene>
    <name evidence="1" type="ORF">Lalb_Chr03g0024601</name>
</gene>
<keyword evidence="2" id="KW-1185">Reference proteome</keyword>
<dbReference type="EMBL" id="WOCE01000003">
    <property type="protein sequence ID" value="KAE9616410.1"/>
    <property type="molecule type" value="Genomic_DNA"/>
</dbReference>
<accession>A0A6A4QRB3</accession>
<reference evidence="2" key="1">
    <citation type="journal article" date="2020" name="Nat. Commun.">
        <title>Genome sequence of the cluster root forming white lupin.</title>
        <authorList>
            <person name="Hufnagel B."/>
            <person name="Marques A."/>
            <person name="Soriano A."/>
            <person name="Marques L."/>
            <person name="Divol F."/>
            <person name="Doumas P."/>
            <person name="Sallet E."/>
            <person name="Mancinotti D."/>
            <person name="Carrere S."/>
            <person name="Marande W."/>
            <person name="Arribat S."/>
            <person name="Keller J."/>
            <person name="Huneau C."/>
            <person name="Blein T."/>
            <person name="Aime D."/>
            <person name="Laguerre M."/>
            <person name="Taylor J."/>
            <person name="Schubert V."/>
            <person name="Nelson M."/>
            <person name="Geu-Flores F."/>
            <person name="Crespi M."/>
            <person name="Gallardo-Guerrero K."/>
            <person name="Delaux P.-M."/>
            <person name="Salse J."/>
            <person name="Berges H."/>
            <person name="Guyot R."/>
            <person name="Gouzy J."/>
            <person name="Peret B."/>
        </authorList>
    </citation>
    <scope>NUCLEOTIDE SEQUENCE [LARGE SCALE GENOMIC DNA]</scope>
    <source>
        <strain evidence="2">cv. Amiga</strain>
    </source>
</reference>
<dbReference type="AlphaFoldDB" id="A0A6A4QRB3"/>
<dbReference type="Proteomes" id="UP000447434">
    <property type="component" value="Chromosome 3"/>
</dbReference>
<proteinExistence type="predicted"/>